<evidence type="ECO:0000313" key="1">
    <source>
        <dbReference type="EMBL" id="KAK3699623.1"/>
    </source>
</evidence>
<sequence length="180" mass="19665">MTRKTPHKREPFKVLVLGGSYAGLAAALNLTNLYEGRPSRAKFEAPVPGFAVPFEITIVDERDGYCSPLALVEAEYADKIWKTFSDIPGLQHPHIHCIQGSVTTVDCEKMCASITLHNPGSAIEHKYDYLIAATGLRRVWPTVPQSLTRDEYLNEGRGHIDLVRGAEHGIVVIGGGTSSP</sequence>
<comment type="caution">
    <text evidence="1">The sequence shown here is derived from an EMBL/GenBank/DDBJ whole genome shotgun (WGS) entry which is preliminary data.</text>
</comment>
<name>A0ACC3MP04_9PEZI</name>
<dbReference type="Proteomes" id="UP001281147">
    <property type="component" value="Unassembled WGS sequence"/>
</dbReference>
<organism evidence="1 2">
    <name type="scientific">Vermiconidia calcicola</name>
    <dbReference type="NCBI Taxonomy" id="1690605"/>
    <lineage>
        <taxon>Eukaryota</taxon>
        <taxon>Fungi</taxon>
        <taxon>Dikarya</taxon>
        <taxon>Ascomycota</taxon>
        <taxon>Pezizomycotina</taxon>
        <taxon>Dothideomycetes</taxon>
        <taxon>Dothideomycetidae</taxon>
        <taxon>Mycosphaerellales</taxon>
        <taxon>Extremaceae</taxon>
        <taxon>Vermiconidia</taxon>
    </lineage>
</organism>
<keyword evidence="2" id="KW-1185">Reference proteome</keyword>
<evidence type="ECO:0000313" key="2">
    <source>
        <dbReference type="Proteomes" id="UP001281147"/>
    </source>
</evidence>
<gene>
    <name evidence="1" type="ORF">LTR37_016359</name>
</gene>
<reference evidence="1" key="1">
    <citation type="submission" date="2023-07" db="EMBL/GenBank/DDBJ databases">
        <title>Black Yeasts Isolated from many extreme environments.</title>
        <authorList>
            <person name="Coleine C."/>
            <person name="Stajich J.E."/>
            <person name="Selbmann L."/>
        </authorList>
    </citation>
    <scope>NUCLEOTIDE SEQUENCE</scope>
    <source>
        <strain evidence="1">CCFEE 5714</strain>
    </source>
</reference>
<accession>A0ACC3MP04</accession>
<dbReference type="EMBL" id="JAUTXU010000195">
    <property type="protein sequence ID" value="KAK3699623.1"/>
    <property type="molecule type" value="Genomic_DNA"/>
</dbReference>
<protein>
    <submittedName>
        <fullName evidence="1">Uncharacterized protein</fullName>
    </submittedName>
</protein>
<proteinExistence type="predicted"/>